<evidence type="ECO:0000313" key="3">
    <source>
        <dbReference type="Proteomes" id="UP000824469"/>
    </source>
</evidence>
<dbReference type="AlphaFoldDB" id="A0AA38FIM5"/>
<evidence type="ECO:0000256" key="1">
    <source>
        <dbReference type="SAM" id="MobiDB-lite"/>
    </source>
</evidence>
<name>A0AA38FIM5_TAXCH</name>
<comment type="caution">
    <text evidence="2">The sequence shown here is derived from an EMBL/GenBank/DDBJ whole genome shotgun (WGS) entry which is preliminary data.</text>
</comment>
<sequence>NVRSMRFGSFGRKWDSLPDLTLGHSGRKYLKDVIRVLRPIIGTTCTFGFGTDGTGKREVRGSGGLAESGTKGPFELGTFGTKSSG</sequence>
<keyword evidence="3" id="KW-1185">Reference proteome</keyword>
<gene>
    <name evidence="2" type="ORF">KI387_008419</name>
</gene>
<organism evidence="2 3">
    <name type="scientific">Taxus chinensis</name>
    <name type="common">Chinese yew</name>
    <name type="synonym">Taxus wallichiana var. chinensis</name>
    <dbReference type="NCBI Taxonomy" id="29808"/>
    <lineage>
        <taxon>Eukaryota</taxon>
        <taxon>Viridiplantae</taxon>
        <taxon>Streptophyta</taxon>
        <taxon>Embryophyta</taxon>
        <taxon>Tracheophyta</taxon>
        <taxon>Spermatophyta</taxon>
        <taxon>Pinopsida</taxon>
        <taxon>Pinidae</taxon>
        <taxon>Conifers II</taxon>
        <taxon>Cupressales</taxon>
        <taxon>Taxaceae</taxon>
        <taxon>Taxus</taxon>
    </lineage>
</organism>
<feature type="non-terminal residue" evidence="2">
    <location>
        <position position="1"/>
    </location>
</feature>
<dbReference type="Proteomes" id="UP000824469">
    <property type="component" value="Unassembled WGS sequence"/>
</dbReference>
<dbReference type="EMBL" id="JAHRHJ020000008">
    <property type="protein sequence ID" value="KAH9304015.1"/>
    <property type="molecule type" value="Genomic_DNA"/>
</dbReference>
<evidence type="ECO:0000313" key="2">
    <source>
        <dbReference type="EMBL" id="KAH9304015.1"/>
    </source>
</evidence>
<feature type="non-terminal residue" evidence="2">
    <location>
        <position position="85"/>
    </location>
</feature>
<protein>
    <submittedName>
        <fullName evidence="2">Uncharacterized protein</fullName>
    </submittedName>
</protein>
<reference evidence="2 3" key="1">
    <citation type="journal article" date="2021" name="Nat. Plants">
        <title>The Taxus genome provides insights into paclitaxel biosynthesis.</title>
        <authorList>
            <person name="Xiong X."/>
            <person name="Gou J."/>
            <person name="Liao Q."/>
            <person name="Li Y."/>
            <person name="Zhou Q."/>
            <person name="Bi G."/>
            <person name="Li C."/>
            <person name="Du R."/>
            <person name="Wang X."/>
            <person name="Sun T."/>
            <person name="Guo L."/>
            <person name="Liang H."/>
            <person name="Lu P."/>
            <person name="Wu Y."/>
            <person name="Zhang Z."/>
            <person name="Ro D.K."/>
            <person name="Shang Y."/>
            <person name="Huang S."/>
            <person name="Yan J."/>
        </authorList>
    </citation>
    <scope>NUCLEOTIDE SEQUENCE [LARGE SCALE GENOMIC DNA]</scope>
    <source>
        <strain evidence="2">Ta-2019</strain>
    </source>
</reference>
<accession>A0AA38FIM5</accession>
<proteinExistence type="predicted"/>
<feature type="region of interest" description="Disordered" evidence="1">
    <location>
        <begin position="58"/>
        <end position="85"/>
    </location>
</feature>